<gene>
    <name evidence="3" type="ORF">F0A16_01055</name>
</gene>
<dbReference type="RefSeq" id="WP_149433548.1">
    <property type="nucleotide sequence ID" value="NZ_VTPX01000001.1"/>
</dbReference>
<feature type="transmembrane region" description="Helical" evidence="2">
    <location>
        <begin position="37"/>
        <end position="65"/>
    </location>
</feature>
<organism evidence="3 4">
    <name type="scientific">Salinicola corii</name>
    <dbReference type="NCBI Taxonomy" id="2606937"/>
    <lineage>
        <taxon>Bacteria</taxon>
        <taxon>Pseudomonadati</taxon>
        <taxon>Pseudomonadota</taxon>
        <taxon>Gammaproteobacteria</taxon>
        <taxon>Oceanospirillales</taxon>
        <taxon>Halomonadaceae</taxon>
        <taxon>Salinicola</taxon>
    </lineage>
</organism>
<feature type="compositionally biased region" description="Basic and acidic residues" evidence="1">
    <location>
        <begin position="104"/>
        <end position="117"/>
    </location>
</feature>
<evidence type="ECO:0000313" key="3">
    <source>
        <dbReference type="EMBL" id="KAA0020421.1"/>
    </source>
</evidence>
<accession>A0A640WIP6</accession>
<feature type="region of interest" description="Disordered" evidence="1">
    <location>
        <begin position="79"/>
        <end position="117"/>
    </location>
</feature>
<keyword evidence="4" id="KW-1185">Reference proteome</keyword>
<dbReference type="EMBL" id="VTPX01000001">
    <property type="protein sequence ID" value="KAA0020421.1"/>
    <property type="molecule type" value="Genomic_DNA"/>
</dbReference>
<proteinExistence type="predicted"/>
<comment type="caution">
    <text evidence="3">The sequence shown here is derived from an EMBL/GenBank/DDBJ whole genome shotgun (WGS) entry which is preliminary data.</text>
</comment>
<dbReference type="AlphaFoldDB" id="A0A640WIP6"/>
<evidence type="ECO:0000256" key="1">
    <source>
        <dbReference type="SAM" id="MobiDB-lite"/>
    </source>
</evidence>
<evidence type="ECO:0000256" key="2">
    <source>
        <dbReference type="SAM" id="Phobius"/>
    </source>
</evidence>
<reference evidence="3 4" key="1">
    <citation type="submission" date="2019-08" db="EMBL/GenBank/DDBJ databases">
        <title>Bioinformatics analysis of the strain L3 and L5.</title>
        <authorList>
            <person name="Li X."/>
        </authorList>
    </citation>
    <scope>NUCLEOTIDE SEQUENCE [LARGE SCALE GENOMIC DNA]</scope>
    <source>
        <strain evidence="3 4">L3</strain>
    </source>
</reference>
<sequence length="117" mass="13132">MTDNRQKDNAAWRTAQQWRERVQQARPSHGASGIRLLLTWLLFGAMLIIGTLLGLFLLIIGWAMLPFLRHRMNKRAEQVRASQAQYAGGSADHGGDASPGRSQRVLDGEYEVRSKSD</sequence>
<keyword evidence="2" id="KW-0472">Membrane</keyword>
<dbReference type="Proteomes" id="UP000466024">
    <property type="component" value="Unassembled WGS sequence"/>
</dbReference>
<name>A0A640WIP6_9GAMM</name>
<protein>
    <submittedName>
        <fullName evidence="3">Uncharacterized protein</fullName>
    </submittedName>
</protein>
<evidence type="ECO:0000313" key="4">
    <source>
        <dbReference type="Proteomes" id="UP000466024"/>
    </source>
</evidence>
<keyword evidence="2" id="KW-1133">Transmembrane helix</keyword>
<keyword evidence="2" id="KW-0812">Transmembrane</keyword>